<evidence type="ECO:0000256" key="4">
    <source>
        <dbReference type="ARBA" id="ARBA00022692"/>
    </source>
</evidence>
<evidence type="ECO:0000256" key="7">
    <source>
        <dbReference type="RuleBase" id="RU363032"/>
    </source>
</evidence>
<feature type="transmembrane region" description="Helical" evidence="7">
    <location>
        <begin position="240"/>
        <end position="261"/>
    </location>
</feature>
<name>C0CIH6_BLAHS</name>
<protein>
    <recommendedName>
        <fullName evidence="8">ABC transmembrane type-1 domain-containing protein</fullName>
    </recommendedName>
</protein>
<comment type="subcellular location">
    <subcellularLocation>
        <location evidence="1 7">Cell membrane</location>
        <topology evidence="1 7">Multi-pass membrane protein</topology>
    </subcellularLocation>
</comment>
<evidence type="ECO:0000256" key="3">
    <source>
        <dbReference type="ARBA" id="ARBA00022475"/>
    </source>
</evidence>
<dbReference type="PROSITE" id="PS50928">
    <property type="entry name" value="ABC_TM1"/>
    <property type="match status" value="1"/>
</dbReference>
<dbReference type="GO" id="GO:0005886">
    <property type="term" value="C:plasma membrane"/>
    <property type="evidence" value="ECO:0007669"/>
    <property type="project" value="UniProtKB-SubCell"/>
</dbReference>
<proteinExistence type="inferred from homology"/>
<reference evidence="9 10" key="2">
    <citation type="submission" date="2009-02" db="EMBL/GenBank/DDBJ databases">
        <title>Draft genome sequence of Blautia hydrogenotrophica DSM 10507 (Ruminococcus hydrogenotrophicus DSM 10507).</title>
        <authorList>
            <person name="Sudarsanam P."/>
            <person name="Ley R."/>
            <person name="Guruge J."/>
            <person name="Turnbaugh P.J."/>
            <person name="Mahowald M."/>
            <person name="Liep D."/>
            <person name="Gordon J."/>
        </authorList>
    </citation>
    <scope>NUCLEOTIDE SEQUENCE [LARGE SCALE GENOMIC DNA]</scope>
    <source>
        <strain evidence="10">DSM 10507 / JCM 14656 / S5a33</strain>
    </source>
</reference>
<organism evidence="9 10">
    <name type="scientific">Blautia hydrogenotrophica (strain DSM 10507 / JCM 14656 / S5a33)</name>
    <name type="common">Ruminococcus hydrogenotrophicus</name>
    <dbReference type="NCBI Taxonomy" id="476272"/>
    <lineage>
        <taxon>Bacteria</taxon>
        <taxon>Bacillati</taxon>
        <taxon>Bacillota</taxon>
        <taxon>Clostridia</taxon>
        <taxon>Lachnospirales</taxon>
        <taxon>Lachnospiraceae</taxon>
        <taxon>Blautia</taxon>
    </lineage>
</organism>
<dbReference type="eggNOG" id="COG0601">
    <property type="taxonomic scope" value="Bacteria"/>
</dbReference>
<feature type="transmembrane region" description="Helical" evidence="7">
    <location>
        <begin position="111"/>
        <end position="135"/>
    </location>
</feature>
<reference evidence="9 10" key="1">
    <citation type="submission" date="2009-01" db="EMBL/GenBank/DDBJ databases">
        <authorList>
            <person name="Fulton L."/>
            <person name="Clifton S."/>
            <person name="Fulton B."/>
            <person name="Xu J."/>
            <person name="Minx P."/>
            <person name="Pepin K.H."/>
            <person name="Johnson M."/>
            <person name="Bhonagiri V."/>
            <person name="Nash W.E."/>
            <person name="Mardis E.R."/>
            <person name="Wilson R.K."/>
        </authorList>
    </citation>
    <scope>NUCLEOTIDE SEQUENCE [LARGE SCALE GENOMIC DNA]</scope>
    <source>
        <strain evidence="10">DSM 10507 / JCM 14656 / S5a33</strain>
    </source>
</reference>
<dbReference type="AlphaFoldDB" id="C0CIH6"/>
<feature type="domain" description="ABC transmembrane type-1" evidence="8">
    <location>
        <begin position="107"/>
        <end position="308"/>
    </location>
</feature>
<keyword evidence="2 7" id="KW-0813">Transport</keyword>
<keyword evidence="4 7" id="KW-0812">Transmembrane</keyword>
<dbReference type="RefSeq" id="WP_005946003.1">
    <property type="nucleotide sequence ID" value="NZ_CP136423.1"/>
</dbReference>
<evidence type="ECO:0000259" key="8">
    <source>
        <dbReference type="PROSITE" id="PS50928"/>
    </source>
</evidence>
<dbReference type="EMBL" id="ACBZ01000023">
    <property type="protein sequence ID" value="EEG50474.1"/>
    <property type="molecule type" value="Genomic_DNA"/>
</dbReference>
<evidence type="ECO:0000313" key="9">
    <source>
        <dbReference type="EMBL" id="EEG50474.1"/>
    </source>
</evidence>
<feature type="transmembrane region" description="Helical" evidence="7">
    <location>
        <begin position="12"/>
        <end position="35"/>
    </location>
</feature>
<accession>C0CIH6</accession>
<sequence length="325" mass="35826">MERAKTVGYKLLMQLLHFAIVLIGISFLTFSIMFLSPRNPAELWLAGSDGNLGTISEEAIERQEHIMGLDRPFLVQYGTWLGKALQGDLGTSFTYNTPVTEEIGKHMEPTLWMTAITLSVSILLAVPLGILCAVYKDRLLDNVMRGFSFFGISLPSFLVSIIFLWFFCIKLGWLPVVSEGGVKGVILPSAVLILQFVAKMTRQIRAIVLEQLEQPYVDGAVIRGVKYRNILFSHVLKNSAAPILTCISIYVGLAFGGSTVIEGIFSVDGLGRMVVSAVARLDIYVIQGFVLWVALIYLGVNFLVDILSAVIDPRIKYNQETGGKS</sequence>
<dbReference type="CDD" id="cd06261">
    <property type="entry name" value="TM_PBP2"/>
    <property type="match status" value="1"/>
</dbReference>
<evidence type="ECO:0000256" key="5">
    <source>
        <dbReference type="ARBA" id="ARBA00022989"/>
    </source>
</evidence>
<dbReference type="Gene3D" id="1.10.3720.10">
    <property type="entry name" value="MetI-like"/>
    <property type="match status" value="1"/>
</dbReference>
<feature type="transmembrane region" description="Helical" evidence="7">
    <location>
        <begin position="147"/>
        <end position="174"/>
    </location>
</feature>
<comment type="similarity">
    <text evidence="7">Belongs to the binding-protein-dependent transport system permease family.</text>
</comment>
<dbReference type="SUPFAM" id="SSF161098">
    <property type="entry name" value="MetI-like"/>
    <property type="match status" value="1"/>
</dbReference>
<gene>
    <name evidence="9" type="ORF">RUMHYD_00640</name>
</gene>
<feature type="transmembrane region" description="Helical" evidence="7">
    <location>
        <begin position="180"/>
        <end position="198"/>
    </location>
</feature>
<dbReference type="Pfam" id="PF00528">
    <property type="entry name" value="BPD_transp_1"/>
    <property type="match status" value="1"/>
</dbReference>
<dbReference type="InterPro" id="IPR035906">
    <property type="entry name" value="MetI-like_sf"/>
</dbReference>
<evidence type="ECO:0000256" key="2">
    <source>
        <dbReference type="ARBA" id="ARBA00022448"/>
    </source>
</evidence>
<keyword evidence="5 7" id="KW-1133">Transmembrane helix</keyword>
<evidence type="ECO:0000313" key="10">
    <source>
        <dbReference type="Proteomes" id="UP000003100"/>
    </source>
</evidence>
<dbReference type="PANTHER" id="PTHR43163:SF6">
    <property type="entry name" value="DIPEPTIDE TRANSPORT SYSTEM PERMEASE PROTEIN DPPB-RELATED"/>
    <property type="match status" value="1"/>
</dbReference>
<dbReference type="Pfam" id="PF19300">
    <property type="entry name" value="BPD_transp_1_N"/>
    <property type="match status" value="1"/>
</dbReference>
<dbReference type="InterPro" id="IPR045621">
    <property type="entry name" value="BPD_transp_1_N"/>
</dbReference>
<keyword evidence="10" id="KW-1185">Reference proteome</keyword>
<dbReference type="GO" id="GO:0071916">
    <property type="term" value="F:dipeptide transmembrane transporter activity"/>
    <property type="evidence" value="ECO:0007669"/>
    <property type="project" value="TreeGrafter"/>
</dbReference>
<dbReference type="GeneID" id="86821869"/>
<dbReference type="Proteomes" id="UP000003100">
    <property type="component" value="Unassembled WGS sequence"/>
</dbReference>
<evidence type="ECO:0000256" key="6">
    <source>
        <dbReference type="ARBA" id="ARBA00023136"/>
    </source>
</evidence>
<dbReference type="PANTHER" id="PTHR43163">
    <property type="entry name" value="DIPEPTIDE TRANSPORT SYSTEM PERMEASE PROTEIN DPPB-RELATED"/>
    <property type="match status" value="1"/>
</dbReference>
<feature type="transmembrane region" description="Helical" evidence="7">
    <location>
        <begin position="281"/>
        <end position="304"/>
    </location>
</feature>
<keyword evidence="6 7" id="KW-0472">Membrane</keyword>
<dbReference type="PATRIC" id="fig|476272.21.peg.3645"/>
<keyword evidence="3" id="KW-1003">Cell membrane</keyword>
<dbReference type="InterPro" id="IPR000515">
    <property type="entry name" value="MetI-like"/>
</dbReference>
<evidence type="ECO:0000256" key="1">
    <source>
        <dbReference type="ARBA" id="ARBA00004651"/>
    </source>
</evidence>
<dbReference type="HOGENOM" id="CLU_036879_0_2_9"/>